<keyword evidence="1" id="KW-0723">Serine/threonine-protein kinase</keyword>
<dbReference type="Gene3D" id="1.10.510.10">
    <property type="entry name" value="Transferase(Phosphotransferase) domain 1"/>
    <property type="match status" value="1"/>
</dbReference>
<dbReference type="GO" id="GO:0005524">
    <property type="term" value="F:ATP binding"/>
    <property type="evidence" value="ECO:0007669"/>
    <property type="project" value="UniProtKB-KW"/>
</dbReference>
<evidence type="ECO:0000256" key="5">
    <source>
        <dbReference type="ARBA" id="ARBA00022840"/>
    </source>
</evidence>
<keyword evidence="4" id="KW-0418">Kinase</keyword>
<evidence type="ECO:0000256" key="4">
    <source>
        <dbReference type="ARBA" id="ARBA00022777"/>
    </source>
</evidence>
<reference evidence="8" key="1">
    <citation type="journal article" date="2011" name="Plant Physiol.">
        <title>Comprehensive sequence analysis of 24,783 barley full-length cDNAs derived from 12 clone libraries.</title>
        <authorList>
            <person name="Matsumoto T."/>
            <person name="Tanaka T."/>
            <person name="Sakai H."/>
            <person name="Amano N."/>
            <person name="Kanamori H."/>
            <person name="Kurita K."/>
            <person name="Kikuta A."/>
            <person name="Kamiya K."/>
            <person name="Yamamoto M."/>
            <person name="Ikawa H."/>
            <person name="Fujii N."/>
            <person name="Hori K."/>
            <person name="Itoh T."/>
            <person name="Sato K."/>
        </authorList>
    </citation>
    <scope>NUCLEOTIDE SEQUENCE</scope>
    <source>
        <tissue evidence="8">Shoot and root</tissue>
    </source>
</reference>
<accession>F2DN71</accession>
<keyword evidence="5" id="KW-0067">ATP-binding</keyword>
<proteinExistence type="evidence at transcript level"/>
<evidence type="ECO:0000256" key="3">
    <source>
        <dbReference type="ARBA" id="ARBA00022741"/>
    </source>
</evidence>
<feature type="region of interest" description="Disordered" evidence="6">
    <location>
        <begin position="223"/>
        <end position="247"/>
    </location>
</feature>
<keyword evidence="3" id="KW-0547">Nucleotide-binding</keyword>
<dbReference type="PANTHER" id="PTHR24055">
    <property type="entry name" value="MITOGEN-ACTIVATED PROTEIN KINASE"/>
    <property type="match status" value="1"/>
</dbReference>
<feature type="compositionally biased region" description="Basic and acidic residues" evidence="6">
    <location>
        <begin position="228"/>
        <end position="239"/>
    </location>
</feature>
<dbReference type="PROSITE" id="PS00108">
    <property type="entry name" value="PROTEIN_KINASE_ST"/>
    <property type="match status" value="1"/>
</dbReference>
<feature type="domain" description="Protein kinase" evidence="7">
    <location>
        <begin position="1"/>
        <end position="204"/>
    </location>
</feature>
<dbReference type="InterPro" id="IPR008271">
    <property type="entry name" value="Ser/Thr_kinase_AS"/>
</dbReference>
<dbReference type="SUPFAM" id="SSF56112">
    <property type="entry name" value="Protein kinase-like (PK-like)"/>
    <property type="match status" value="1"/>
</dbReference>
<keyword evidence="2" id="KW-0808">Transferase</keyword>
<sequence length="247" mass="28520">MEQNLYECLVRNKNLQPRQVKIYMYQLLKSIEYIHSKGIFHRDIKPENVLISGDSIKLADFGSCKGIYSKQPYTEYISTRWYRAPECLMTDGYYDSKMDIWGYGCVLFEMIAKFPLFNGKGELDQIHKINKVLGTPKQSLIDLFKSRATHMSQNDFNFPQKKGVGFEKLLPNGPKELIDILYKLLAYDPAERITAKEALNHEFFSDITTEKFRTTIFGGPHSGSLNKAVEHDDTPEKSTKIKKKNRG</sequence>
<dbReference type="PROSITE" id="PS50011">
    <property type="entry name" value="PROTEIN_KINASE_DOM"/>
    <property type="match status" value="1"/>
</dbReference>
<dbReference type="GO" id="GO:0004674">
    <property type="term" value="F:protein serine/threonine kinase activity"/>
    <property type="evidence" value="ECO:0007669"/>
    <property type="project" value="UniProtKB-KW"/>
</dbReference>
<dbReference type="InterPro" id="IPR011009">
    <property type="entry name" value="Kinase-like_dom_sf"/>
</dbReference>
<dbReference type="SMART" id="SM00220">
    <property type="entry name" value="S_TKc"/>
    <property type="match status" value="1"/>
</dbReference>
<dbReference type="AlphaFoldDB" id="F2DN71"/>
<evidence type="ECO:0000256" key="1">
    <source>
        <dbReference type="ARBA" id="ARBA00022527"/>
    </source>
</evidence>
<dbReference type="FunFam" id="1.10.510.10:FF:000624">
    <property type="entry name" value="Mitogen-activated protein kinase"/>
    <property type="match status" value="1"/>
</dbReference>
<dbReference type="InterPro" id="IPR050117">
    <property type="entry name" value="MAPK"/>
</dbReference>
<dbReference type="EMBL" id="AK365339">
    <property type="protein sequence ID" value="BAJ96542.1"/>
    <property type="molecule type" value="mRNA"/>
</dbReference>
<dbReference type="Pfam" id="PF00069">
    <property type="entry name" value="Pkinase"/>
    <property type="match status" value="1"/>
</dbReference>
<evidence type="ECO:0000256" key="2">
    <source>
        <dbReference type="ARBA" id="ARBA00022679"/>
    </source>
</evidence>
<evidence type="ECO:0000259" key="7">
    <source>
        <dbReference type="PROSITE" id="PS50011"/>
    </source>
</evidence>
<dbReference type="InterPro" id="IPR000719">
    <property type="entry name" value="Prot_kinase_dom"/>
</dbReference>
<evidence type="ECO:0000313" key="8">
    <source>
        <dbReference type="EMBL" id="BAJ96542.1"/>
    </source>
</evidence>
<name>F2DN71_HORVV</name>
<protein>
    <submittedName>
        <fullName evidence="8">Predicted protein</fullName>
    </submittedName>
</protein>
<organism evidence="8">
    <name type="scientific">Hordeum vulgare subsp. vulgare</name>
    <name type="common">Domesticated barley</name>
    <dbReference type="NCBI Taxonomy" id="112509"/>
    <lineage>
        <taxon>Eukaryota</taxon>
        <taxon>Viridiplantae</taxon>
        <taxon>Streptophyta</taxon>
        <taxon>Embryophyta</taxon>
        <taxon>Tracheophyta</taxon>
        <taxon>Spermatophyta</taxon>
        <taxon>Magnoliopsida</taxon>
        <taxon>Liliopsida</taxon>
        <taxon>Poales</taxon>
        <taxon>Poaceae</taxon>
        <taxon>BOP clade</taxon>
        <taxon>Pooideae</taxon>
        <taxon>Triticodae</taxon>
        <taxon>Triticeae</taxon>
        <taxon>Hordeinae</taxon>
        <taxon>Hordeum</taxon>
    </lineage>
</organism>
<evidence type="ECO:0000256" key="6">
    <source>
        <dbReference type="SAM" id="MobiDB-lite"/>
    </source>
</evidence>